<protein>
    <submittedName>
        <fullName evidence="3">Uncharacterized protein</fullName>
    </submittedName>
</protein>
<evidence type="ECO:0000256" key="2">
    <source>
        <dbReference type="SAM" id="MobiDB-lite"/>
    </source>
</evidence>
<evidence type="ECO:0000313" key="4">
    <source>
        <dbReference type="Proteomes" id="UP000030745"/>
    </source>
</evidence>
<sequence>MSVFQFWKHDVTSLCASLHELLNDVATPDESDGSDYEDEPQTDVINGRVERLVAKLRHVFYGTLDQPVKEEDCKQVAEMLSRSHVMARLVTPSLLSQLSFETRKSVAALFRALVRRDQASSIVCDVALMTRLAQGYTASTDTALVCGSMLRDCLERIECAHAFLLNMPAELELLVATAATHPHFEVSSDALSNIGLLLTHKQSVPVLLAEFDRVFTAQYQTLLLSDNYATQRHALQILSKVLLDPMNGAVMMKYISKRDHLKTILRVLRRPSDALRMDAFHIFKIFVANPNKTPEVEALLLRNRDKLHAYVKSFGAMHHGGKQQPGFVAEIRLLLFTLEHLDQTKRELEPPTDDSRPPKKQQTATLVQTL</sequence>
<comment type="similarity">
    <text evidence="1">Belongs to the Mo25 family.</text>
</comment>
<dbReference type="RefSeq" id="XP_012197740.1">
    <property type="nucleotide sequence ID" value="XM_012342350.1"/>
</dbReference>
<dbReference type="PANTHER" id="PTHR10182:SF3">
    <property type="entry name" value="PROTEIN MO25"/>
    <property type="match status" value="1"/>
</dbReference>
<dbReference type="InterPro" id="IPR013878">
    <property type="entry name" value="Mo25"/>
</dbReference>
<dbReference type="OrthoDB" id="609103at2759"/>
<keyword evidence="4" id="KW-1185">Reference proteome</keyword>
<feature type="region of interest" description="Disordered" evidence="2">
    <location>
        <begin position="347"/>
        <end position="370"/>
    </location>
</feature>
<dbReference type="Pfam" id="PF08569">
    <property type="entry name" value="Mo25"/>
    <property type="match status" value="1"/>
</dbReference>
<organism evidence="3 4">
    <name type="scientific">Saprolegnia parasitica (strain CBS 223.65)</name>
    <dbReference type="NCBI Taxonomy" id="695850"/>
    <lineage>
        <taxon>Eukaryota</taxon>
        <taxon>Sar</taxon>
        <taxon>Stramenopiles</taxon>
        <taxon>Oomycota</taxon>
        <taxon>Saprolegniomycetes</taxon>
        <taxon>Saprolegniales</taxon>
        <taxon>Saprolegniaceae</taxon>
        <taxon>Saprolegnia</taxon>
    </lineage>
</organism>
<dbReference type="AlphaFoldDB" id="A0A067CYI2"/>
<proteinExistence type="inferred from homology"/>
<dbReference type="InterPro" id="IPR016024">
    <property type="entry name" value="ARM-type_fold"/>
</dbReference>
<dbReference type="EMBL" id="KK583197">
    <property type="protein sequence ID" value="KDO31862.1"/>
    <property type="molecule type" value="Genomic_DNA"/>
</dbReference>
<dbReference type="GeneID" id="24126264"/>
<feature type="compositionally biased region" description="Polar residues" evidence="2">
    <location>
        <begin position="360"/>
        <end position="370"/>
    </location>
</feature>
<dbReference type="VEuPathDB" id="FungiDB:SPRG_03782"/>
<dbReference type="Gene3D" id="1.25.10.10">
    <property type="entry name" value="Leucine-rich Repeat Variant"/>
    <property type="match status" value="1"/>
</dbReference>
<dbReference type="KEGG" id="spar:SPRG_03782"/>
<dbReference type="GO" id="GO:0035556">
    <property type="term" value="P:intracellular signal transduction"/>
    <property type="evidence" value="ECO:0007669"/>
    <property type="project" value="TreeGrafter"/>
</dbReference>
<dbReference type="GO" id="GO:0043539">
    <property type="term" value="F:protein serine/threonine kinase activator activity"/>
    <property type="evidence" value="ECO:0007669"/>
    <property type="project" value="TreeGrafter"/>
</dbReference>
<dbReference type="Proteomes" id="UP000030745">
    <property type="component" value="Unassembled WGS sequence"/>
</dbReference>
<dbReference type="PANTHER" id="PTHR10182">
    <property type="entry name" value="CALCIUM-BINDING PROTEIN 39-RELATED"/>
    <property type="match status" value="1"/>
</dbReference>
<dbReference type="SUPFAM" id="SSF48371">
    <property type="entry name" value="ARM repeat"/>
    <property type="match status" value="1"/>
</dbReference>
<reference evidence="3 4" key="1">
    <citation type="journal article" date="2013" name="PLoS Genet.">
        <title>Distinctive expansion of potential virulence genes in the genome of the oomycete fish pathogen Saprolegnia parasitica.</title>
        <authorList>
            <person name="Jiang R.H."/>
            <person name="de Bruijn I."/>
            <person name="Haas B.J."/>
            <person name="Belmonte R."/>
            <person name="Lobach L."/>
            <person name="Christie J."/>
            <person name="van den Ackerveken G."/>
            <person name="Bottin A."/>
            <person name="Bulone V."/>
            <person name="Diaz-Moreno S.M."/>
            <person name="Dumas B."/>
            <person name="Fan L."/>
            <person name="Gaulin E."/>
            <person name="Govers F."/>
            <person name="Grenville-Briggs L.J."/>
            <person name="Horner N.R."/>
            <person name="Levin J.Z."/>
            <person name="Mammella M."/>
            <person name="Meijer H.J."/>
            <person name="Morris P."/>
            <person name="Nusbaum C."/>
            <person name="Oome S."/>
            <person name="Phillips A.J."/>
            <person name="van Rooyen D."/>
            <person name="Rzeszutek E."/>
            <person name="Saraiva M."/>
            <person name="Secombes C.J."/>
            <person name="Seidl M.F."/>
            <person name="Snel B."/>
            <person name="Stassen J.H."/>
            <person name="Sykes S."/>
            <person name="Tripathy S."/>
            <person name="van den Berg H."/>
            <person name="Vega-Arreguin J.C."/>
            <person name="Wawra S."/>
            <person name="Young S.K."/>
            <person name="Zeng Q."/>
            <person name="Dieguez-Uribeondo J."/>
            <person name="Russ C."/>
            <person name="Tyler B.M."/>
            <person name="van West P."/>
        </authorList>
    </citation>
    <scope>NUCLEOTIDE SEQUENCE [LARGE SCALE GENOMIC DNA]</scope>
    <source>
        <strain evidence="3 4">CBS 223.65</strain>
    </source>
</reference>
<evidence type="ECO:0000256" key="1">
    <source>
        <dbReference type="ARBA" id="ARBA00011012"/>
    </source>
</evidence>
<accession>A0A067CYI2</accession>
<dbReference type="OMA" id="LRDCFEH"/>
<name>A0A067CYI2_SAPPC</name>
<dbReference type="InterPro" id="IPR011989">
    <property type="entry name" value="ARM-like"/>
</dbReference>
<gene>
    <name evidence="3" type="ORF">SPRG_03782</name>
</gene>
<evidence type="ECO:0000313" key="3">
    <source>
        <dbReference type="EMBL" id="KDO31862.1"/>
    </source>
</evidence>
<feature type="compositionally biased region" description="Basic and acidic residues" evidence="2">
    <location>
        <begin position="347"/>
        <end position="357"/>
    </location>
</feature>
<dbReference type="STRING" id="695850.A0A067CYI2"/>